<comment type="caution">
    <text evidence="2">The sequence shown here is derived from an EMBL/GenBank/DDBJ whole genome shotgun (WGS) entry which is preliminary data.</text>
</comment>
<keyword evidence="3" id="KW-1185">Reference proteome</keyword>
<reference evidence="2 3" key="1">
    <citation type="submission" date="2022-03" db="EMBL/GenBank/DDBJ databases">
        <title>Taxonomic description of new species and reclassification of some bacterial strains.</title>
        <authorList>
            <person name="Ndongo S."/>
        </authorList>
    </citation>
    <scope>NUCLEOTIDE SEQUENCE [LARGE SCALE GENOMIC DNA]</scope>
    <source>
        <strain evidence="2 3">Marseille-P6666</strain>
    </source>
</reference>
<gene>
    <name evidence="2" type="ORF">M8N44_09870</name>
</gene>
<proteinExistence type="predicted"/>
<dbReference type="RefSeq" id="WP_146021138.1">
    <property type="nucleotide sequence ID" value="NZ_CP072027.1"/>
</dbReference>
<dbReference type="Proteomes" id="UP001202031">
    <property type="component" value="Unassembled WGS sequence"/>
</dbReference>
<sequence length="79" mass="8027">MHSVPATAQASIPIKIMMMPNATDFLHKATTAQATEATPSKIPAAPSTVPGTSPRPEAAATQGNDTAPTTQIQAAPFTA</sequence>
<protein>
    <submittedName>
        <fullName evidence="2">Uncharacterized protein</fullName>
    </submittedName>
</protein>
<dbReference type="EMBL" id="JAMGSI010000002">
    <property type="protein sequence ID" value="MCL6657618.1"/>
    <property type="molecule type" value="Genomic_DNA"/>
</dbReference>
<evidence type="ECO:0000313" key="2">
    <source>
        <dbReference type="EMBL" id="MCL6657618.1"/>
    </source>
</evidence>
<dbReference type="GeneID" id="84024172"/>
<evidence type="ECO:0000313" key="3">
    <source>
        <dbReference type="Proteomes" id="UP001202031"/>
    </source>
</evidence>
<feature type="compositionally biased region" description="Polar residues" evidence="1">
    <location>
        <begin position="61"/>
        <end position="73"/>
    </location>
</feature>
<evidence type="ECO:0000256" key="1">
    <source>
        <dbReference type="SAM" id="MobiDB-lite"/>
    </source>
</evidence>
<organism evidence="2 3">
    <name type="scientific">Akkermansia massiliensis</name>
    <dbReference type="NCBI Taxonomy" id="2927224"/>
    <lineage>
        <taxon>Bacteria</taxon>
        <taxon>Pseudomonadati</taxon>
        <taxon>Verrucomicrobiota</taxon>
        <taxon>Verrucomicrobiia</taxon>
        <taxon>Verrucomicrobiales</taxon>
        <taxon>Akkermansiaceae</taxon>
        <taxon>Akkermansia</taxon>
    </lineage>
</organism>
<feature type="region of interest" description="Disordered" evidence="1">
    <location>
        <begin position="32"/>
        <end position="79"/>
    </location>
</feature>
<name>A0ABT0R9J8_9BACT</name>
<accession>A0ABT0R9J8</accession>